<dbReference type="Proteomes" id="UP000191408">
    <property type="component" value="Unassembled WGS sequence"/>
</dbReference>
<dbReference type="GO" id="GO:0097237">
    <property type="term" value="P:cellular response to toxic substance"/>
    <property type="evidence" value="ECO:0007669"/>
    <property type="project" value="UniProtKB-ARBA"/>
</dbReference>
<feature type="domain" description="FAD/NAD(P)-binding" evidence="6">
    <location>
        <begin position="29"/>
        <end position="167"/>
    </location>
</feature>
<comment type="similarity">
    <text evidence="1">Belongs to the class-II pyridine nucleotide-disulfide oxidoreductase family.</text>
</comment>
<organism evidence="7 8">
    <name type="scientific">Penicillium polonicum</name>
    <dbReference type="NCBI Taxonomy" id="60169"/>
    <lineage>
        <taxon>Eukaryota</taxon>
        <taxon>Fungi</taxon>
        <taxon>Dikarya</taxon>
        <taxon>Ascomycota</taxon>
        <taxon>Pezizomycotina</taxon>
        <taxon>Eurotiomycetes</taxon>
        <taxon>Eurotiomycetidae</taxon>
        <taxon>Eurotiales</taxon>
        <taxon>Aspergillaceae</taxon>
        <taxon>Penicillium</taxon>
    </lineage>
</organism>
<evidence type="ECO:0000256" key="2">
    <source>
        <dbReference type="ARBA" id="ARBA00022630"/>
    </source>
</evidence>
<dbReference type="STRING" id="60169.A0A1V6NYT2"/>
<dbReference type="InterPro" id="IPR011009">
    <property type="entry name" value="Kinase-like_dom_sf"/>
</dbReference>
<evidence type="ECO:0000256" key="4">
    <source>
        <dbReference type="SAM" id="MobiDB-lite"/>
    </source>
</evidence>
<dbReference type="AlphaFoldDB" id="A0A1V6NYT2"/>
<dbReference type="Gene3D" id="3.50.50.60">
    <property type="entry name" value="FAD/NAD(P)-binding domain"/>
    <property type="match status" value="2"/>
</dbReference>
<dbReference type="EMBL" id="MDYM01000002">
    <property type="protein sequence ID" value="OQD69861.1"/>
    <property type="molecule type" value="Genomic_DNA"/>
</dbReference>
<evidence type="ECO:0000313" key="7">
    <source>
        <dbReference type="EMBL" id="OQD69861.1"/>
    </source>
</evidence>
<feature type="chain" id="PRO_5012347747" description="FAD/NAD(P)-binding domain-containing protein" evidence="5">
    <location>
        <begin position="23"/>
        <end position="695"/>
    </location>
</feature>
<evidence type="ECO:0000256" key="1">
    <source>
        <dbReference type="ARBA" id="ARBA00009333"/>
    </source>
</evidence>
<gene>
    <name evidence="7" type="ORF">PENPOL_c002G00815</name>
</gene>
<name>A0A1V6NYT2_PENPO</name>
<dbReference type="OrthoDB" id="4570620at2759"/>
<keyword evidence="5" id="KW-0732">Signal</keyword>
<evidence type="ECO:0000256" key="5">
    <source>
        <dbReference type="SAM" id="SignalP"/>
    </source>
</evidence>
<evidence type="ECO:0000313" key="8">
    <source>
        <dbReference type="Proteomes" id="UP000191408"/>
    </source>
</evidence>
<dbReference type="PRINTS" id="PR00368">
    <property type="entry name" value="FADPNR"/>
</dbReference>
<dbReference type="Pfam" id="PF07992">
    <property type="entry name" value="Pyr_redox_2"/>
    <property type="match status" value="1"/>
</dbReference>
<dbReference type="SUPFAM" id="SSF51905">
    <property type="entry name" value="FAD/NAD(P)-binding domain"/>
    <property type="match status" value="1"/>
</dbReference>
<dbReference type="PANTHER" id="PTHR48105">
    <property type="entry name" value="THIOREDOXIN REDUCTASE 1-RELATED-RELATED"/>
    <property type="match status" value="1"/>
</dbReference>
<feature type="signal peptide" evidence="5">
    <location>
        <begin position="1"/>
        <end position="22"/>
    </location>
</feature>
<protein>
    <recommendedName>
        <fullName evidence="6">FAD/NAD(P)-binding domain-containing protein</fullName>
    </recommendedName>
</protein>
<dbReference type="PRINTS" id="PR00469">
    <property type="entry name" value="PNDRDTASEII"/>
</dbReference>
<dbReference type="InterPro" id="IPR050097">
    <property type="entry name" value="Ferredoxin-NADP_redctase_2"/>
</dbReference>
<feature type="region of interest" description="Disordered" evidence="4">
    <location>
        <begin position="383"/>
        <end position="461"/>
    </location>
</feature>
<keyword evidence="8" id="KW-1185">Reference proteome</keyword>
<dbReference type="InterPro" id="IPR023753">
    <property type="entry name" value="FAD/NAD-binding_dom"/>
</dbReference>
<dbReference type="SUPFAM" id="SSF56112">
    <property type="entry name" value="Protein kinase-like (PK-like)"/>
    <property type="match status" value="1"/>
</dbReference>
<dbReference type="GO" id="GO:0016491">
    <property type="term" value="F:oxidoreductase activity"/>
    <property type="evidence" value="ECO:0007669"/>
    <property type="project" value="UniProtKB-KW"/>
</dbReference>
<keyword evidence="3" id="KW-0560">Oxidoreductase</keyword>
<dbReference type="Gene3D" id="1.10.510.10">
    <property type="entry name" value="Transferase(Phosphotransferase) domain 1"/>
    <property type="match status" value="1"/>
</dbReference>
<reference evidence="8" key="1">
    <citation type="journal article" date="2017" name="Nat. Microbiol.">
        <title>Global analysis of biosynthetic gene clusters reveals vast potential of secondary metabolite production in Penicillium species.</title>
        <authorList>
            <person name="Nielsen J.C."/>
            <person name="Grijseels S."/>
            <person name="Prigent S."/>
            <person name="Ji B."/>
            <person name="Dainat J."/>
            <person name="Nielsen K.F."/>
            <person name="Frisvad J.C."/>
            <person name="Workman M."/>
            <person name="Nielsen J."/>
        </authorList>
    </citation>
    <scope>NUCLEOTIDE SEQUENCE [LARGE SCALE GENOMIC DNA]</scope>
    <source>
        <strain evidence="8">IBT 4502</strain>
    </source>
</reference>
<comment type="caution">
    <text evidence="7">The sequence shown here is derived from an EMBL/GenBank/DDBJ whole genome shotgun (WGS) entry which is preliminary data.</text>
</comment>
<proteinExistence type="inferred from homology"/>
<accession>A0A1V6NYT2</accession>
<evidence type="ECO:0000259" key="6">
    <source>
        <dbReference type="Pfam" id="PF07992"/>
    </source>
</evidence>
<evidence type="ECO:0000256" key="3">
    <source>
        <dbReference type="ARBA" id="ARBA00023002"/>
    </source>
</evidence>
<keyword evidence="2" id="KW-0285">Flavoprotein</keyword>
<sequence length="695" mass="77921">MLLTWNWKKLFAVQALLTLVWAQDPQQDYDVIVIGGGPSGLSAASGLSRVLRKVALFDSGEYRNNPTRHMHDVIGSDHVVPSEFRDAARKQISFYNMTTFFDQKVTTIQKVENSFHATTANGTYTARKVILASGVKDDLPNVPGLQEAFGKGVFWCPWCDGFEHRDQKMGVLGDFSDAYDSVKELYPTLNKDIHIYANGTNNNAAQINRINSKNKDWQKVFNKYNITVNPKPILNITRTQSGSDVHDSTRKEFDKFLVYFTDGSYEERDAFMANYGASQASQLPYQLGVGFLGKKINTMAPGLRTTVPGVWGVGDANSDNSTNVPHAMASGKKAAVFCHVELATEELAQVSATQAKRAAMLGDRSVHERAARQMGDEVGKVDTTCSEWLPSPEQSPSKKTRARPKATCAPPQTDQATDPEFSDSDSNLPAPRRKRTLSELMSASPPAHQSKQYRHGQSGGDQHNQFCTQRCLLGLQQNSALDDSCPNFGLHQHDPNNNQHQITAEAFLKQLEIQLDKDVDKHCIPYGPIGSYGAPFQVTCDVYGYTVLGKGTTPLHWPEVSREIEVYRLLRAAQGSAIPVFLGAVDMEYFLHAAGEIRHMLIMAWGGENLEKMEMSLDLERQIRRSRKEIYALGIVHEDMRLPNLLWNVELQRVLFIDFDRSRLSRRLKNKHSGSSKRSSGDLREQLLKWYNVRF</sequence>
<dbReference type="InterPro" id="IPR036188">
    <property type="entry name" value="FAD/NAD-bd_sf"/>
</dbReference>